<dbReference type="Pfam" id="PF12837">
    <property type="entry name" value="Fer4_6"/>
    <property type="match status" value="1"/>
</dbReference>
<dbReference type="PANTHER" id="PTHR11615">
    <property type="entry name" value="NITRATE, FORMATE, IRON DEHYDROGENASE"/>
    <property type="match status" value="1"/>
</dbReference>
<evidence type="ECO:0000259" key="4">
    <source>
        <dbReference type="PROSITE" id="PS51379"/>
    </source>
</evidence>
<evidence type="ECO:0000256" key="1">
    <source>
        <dbReference type="ARBA" id="ARBA00022723"/>
    </source>
</evidence>
<evidence type="ECO:0000256" key="2">
    <source>
        <dbReference type="ARBA" id="ARBA00023004"/>
    </source>
</evidence>
<evidence type="ECO:0000313" key="6">
    <source>
        <dbReference type="Proteomes" id="UP000481852"/>
    </source>
</evidence>
<organism evidence="5 6">
    <name type="scientific">Porcincola intestinalis</name>
    <dbReference type="NCBI Taxonomy" id="2606632"/>
    <lineage>
        <taxon>Bacteria</taxon>
        <taxon>Bacillati</taxon>
        <taxon>Bacillota</taxon>
        <taxon>Clostridia</taxon>
        <taxon>Lachnospirales</taxon>
        <taxon>Lachnospiraceae</taxon>
        <taxon>Porcincola</taxon>
    </lineage>
</organism>
<dbReference type="RefSeq" id="WP_154523811.1">
    <property type="nucleotide sequence ID" value="NZ_JAQYJL010000016.1"/>
</dbReference>
<protein>
    <submittedName>
        <fullName evidence="5">4Fe-4S dicluster domain-containing protein</fullName>
    </submittedName>
</protein>
<dbReference type="InterPro" id="IPR050340">
    <property type="entry name" value="Cytosolic_Fe-S_CAF"/>
</dbReference>
<gene>
    <name evidence="5" type="ORF">FYJ35_04535</name>
</gene>
<name>A0A6L5X4L8_9FIRM</name>
<dbReference type="InterPro" id="IPR004108">
    <property type="entry name" value="Fe_hydrogenase_lsu_C"/>
</dbReference>
<keyword evidence="1" id="KW-0479">Metal-binding</keyword>
<dbReference type="AlphaFoldDB" id="A0A6L5X4L8"/>
<dbReference type="PROSITE" id="PS51379">
    <property type="entry name" value="4FE4S_FER_2"/>
    <property type="match status" value="3"/>
</dbReference>
<dbReference type="InterPro" id="IPR017896">
    <property type="entry name" value="4Fe4S_Fe-S-bd"/>
</dbReference>
<keyword evidence="6" id="KW-1185">Reference proteome</keyword>
<reference evidence="5 6" key="1">
    <citation type="submission" date="2019-08" db="EMBL/GenBank/DDBJ databases">
        <title>In-depth cultivation of the pig gut microbiome towards novel bacterial diversity and tailored functional studies.</title>
        <authorList>
            <person name="Wylensek D."/>
            <person name="Hitch T.C.A."/>
            <person name="Clavel T."/>
        </authorList>
    </citation>
    <scope>NUCLEOTIDE SEQUENCE [LARGE SCALE GENOMIC DNA]</scope>
    <source>
        <strain evidence="5 6">Oil+RF-744-WCA-WT-11</strain>
    </source>
</reference>
<dbReference type="InterPro" id="IPR057431">
    <property type="entry name" value="LdpA_Fe-S-bd"/>
</dbReference>
<keyword evidence="2" id="KW-0408">Iron</keyword>
<keyword evidence="3" id="KW-0411">Iron-sulfur</keyword>
<dbReference type="NCBIfam" id="TIGR04105">
    <property type="entry name" value="FeFe_hydrog_B1"/>
    <property type="match status" value="1"/>
</dbReference>
<dbReference type="SUPFAM" id="SSF53920">
    <property type="entry name" value="Fe-only hydrogenase"/>
    <property type="match status" value="1"/>
</dbReference>
<dbReference type="Gene3D" id="3.40.50.1780">
    <property type="match status" value="1"/>
</dbReference>
<accession>A0A6L5X4L8</accession>
<comment type="caution">
    <text evidence="5">The sequence shown here is derived from an EMBL/GenBank/DDBJ whole genome shotgun (WGS) entry which is preliminary data.</text>
</comment>
<evidence type="ECO:0000256" key="3">
    <source>
        <dbReference type="ARBA" id="ARBA00023014"/>
    </source>
</evidence>
<dbReference type="Pfam" id="PF25160">
    <property type="entry name" value="LdpA_Fe-S-bd"/>
    <property type="match status" value="1"/>
</dbReference>
<dbReference type="EMBL" id="VULZ01000003">
    <property type="protein sequence ID" value="MSS14318.1"/>
    <property type="molecule type" value="Genomic_DNA"/>
</dbReference>
<dbReference type="InterPro" id="IPR017900">
    <property type="entry name" value="4Fe4S_Fe_S_CS"/>
</dbReference>
<feature type="domain" description="4Fe-4S ferredoxin-type" evidence="4">
    <location>
        <begin position="187"/>
        <end position="216"/>
    </location>
</feature>
<dbReference type="SUPFAM" id="SSF54862">
    <property type="entry name" value="4Fe-4S ferredoxins"/>
    <property type="match status" value="1"/>
</dbReference>
<evidence type="ECO:0000313" key="5">
    <source>
        <dbReference type="EMBL" id="MSS14318.1"/>
    </source>
</evidence>
<feature type="domain" description="4Fe-4S ferredoxin-type" evidence="4">
    <location>
        <begin position="141"/>
        <end position="170"/>
    </location>
</feature>
<dbReference type="GO" id="GO:0046872">
    <property type="term" value="F:metal ion binding"/>
    <property type="evidence" value="ECO:0007669"/>
    <property type="project" value="UniProtKB-KW"/>
</dbReference>
<proteinExistence type="predicted"/>
<dbReference type="GO" id="GO:0051536">
    <property type="term" value="F:iron-sulfur cluster binding"/>
    <property type="evidence" value="ECO:0007669"/>
    <property type="project" value="UniProtKB-KW"/>
</dbReference>
<sequence length="505" mass="55011">MKGTYTSLNNLRRQVFEEVARLAYEQAPYEAFNDVPYHIISGEYGTYRDSVFLERAVVRQRIRLAVGLSPHRANENQPVSKGVEAADRPECYYEPPLINVIKFACNACPDNVIHVTDVCQGCLGHPCQEVCPKGAIRVYDHKSHIDQSLCIKCGRCIRECPYGAIIRQERPCRKACGVDAIRSDEHGLADIDYDKCVSCGMCLVNCPFGAIADKSQIYQCIQAIHSEEPVYAIVAPAIAGQFGPKCTPDKLRPLFRALGFNGVWQVSAGADICTLQEAEEFLKLVPEKQPFMGTSCCPAWSAMAKKLVPEHPEMISMALTPMVFTGRMVKHKFGKDCKVCFVGPCAAKKLEAQRKTIRSDVDFVLTFEELAGMIAAKGIEFDQLKSEPWDSIASGDGEGFAQSGGVAQAVVNRARELEPDKDVKTMAAEGLENCKKMVMMAKTGKLNGYLLEGMACPGGCIAGAGTIQPVAKSKASLAKAVKEAPFARCSETSLKEAGKAAALDN</sequence>
<dbReference type="PROSITE" id="PS00198">
    <property type="entry name" value="4FE4S_FER_1"/>
    <property type="match status" value="2"/>
</dbReference>
<feature type="domain" description="4Fe-4S ferredoxin-type" evidence="4">
    <location>
        <begin position="110"/>
        <end position="140"/>
    </location>
</feature>
<dbReference type="InterPro" id="IPR009016">
    <property type="entry name" value="Fe_hydrogenase"/>
</dbReference>
<dbReference type="InterPro" id="IPR027631">
    <property type="entry name" value="Mono_FeFe_hydrog"/>
</dbReference>
<dbReference type="Gene3D" id="3.40.950.10">
    <property type="entry name" value="Fe-only Hydrogenase (Larger Subunit), Chain L, domain 3"/>
    <property type="match status" value="2"/>
</dbReference>
<dbReference type="Proteomes" id="UP000481852">
    <property type="component" value="Unassembled WGS sequence"/>
</dbReference>
<dbReference type="Gene3D" id="3.30.70.20">
    <property type="match status" value="2"/>
</dbReference>
<dbReference type="Pfam" id="PF02906">
    <property type="entry name" value="Fe_hyd_lg_C"/>
    <property type="match status" value="1"/>
</dbReference>